<keyword evidence="5" id="KW-1185">Reference proteome</keyword>
<dbReference type="InterPro" id="IPR036188">
    <property type="entry name" value="FAD/NAD-bd_sf"/>
</dbReference>
<sequence>LHFKNVFWPNVEFLGVVADTSYGCSNFLNLHKAADHPVLVYMPAGRLAKDIEKMSDEAAADFAFTQLKKILPDASPPIQYLVSHWGKDINSLGSYSYDAVGKPHGLYERLRVPVDNLFFAGEATSVLYTGTVHGAFSTGTMAAEDCRMRVLERYGELDIFQPVLDEGSAIPLLISRF</sequence>
<dbReference type="Gene3D" id="3.50.50.60">
    <property type="entry name" value="FAD/NAD(P)-binding domain"/>
    <property type="match status" value="1"/>
</dbReference>
<keyword evidence="2" id="KW-0560">Oxidoreductase</keyword>
<evidence type="ECO:0000259" key="3">
    <source>
        <dbReference type="Pfam" id="PF01593"/>
    </source>
</evidence>
<accession>A0A9D4YAV2</accession>
<dbReference type="AlphaFoldDB" id="A0A9D4YAV2"/>
<name>A0A9D4YAV2_PEA</name>
<evidence type="ECO:0000313" key="5">
    <source>
        <dbReference type="Proteomes" id="UP001058974"/>
    </source>
</evidence>
<dbReference type="GO" id="GO:0005777">
    <property type="term" value="C:peroxisome"/>
    <property type="evidence" value="ECO:0007669"/>
    <property type="project" value="TreeGrafter"/>
</dbReference>
<protein>
    <submittedName>
        <fullName evidence="4">Polyamine oxidase 2, variant 2</fullName>
    </submittedName>
</protein>
<evidence type="ECO:0000313" key="4">
    <source>
        <dbReference type="EMBL" id="KAI5433261.1"/>
    </source>
</evidence>
<dbReference type="Pfam" id="PF01593">
    <property type="entry name" value="Amino_oxidase"/>
    <property type="match status" value="1"/>
</dbReference>
<dbReference type="GO" id="GO:0006598">
    <property type="term" value="P:polyamine catabolic process"/>
    <property type="evidence" value="ECO:0007669"/>
    <property type="project" value="TreeGrafter"/>
</dbReference>
<gene>
    <name evidence="4" type="ORF">KIW84_020514</name>
</gene>
<dbReference type="PANTHER" id="PTHR10742">
    <property type="entry name" value="FLAVIN MONOAMINE OXIDASE"/>
    <property type="match status" value="1"/>
</dbReference>
<comment type="similarity">
    <text evidence="1">Belongs to the flavin monoamine oxidase family.</text>
</comment>
<feature type="domain" description="Amine oxidase" evidence="3">
    <location>
        <begin position="1"/>
        <end position="146"/>
    </location>
</feature>
<dbReference type="PANTHER" id="PTHR10742:SF386">
    <property type="entry name" value="LYSINE-SPECIFIC HISTONE DEMETHYLASE 1A"/>
    <property type="match status" value="1"/>
</dbReference>
<feature type="non-terminal residue" evidence="4">
    <location>
        <position position="177"/>
    </location>
</feature>
<dbReference type="EMBL" id="JAMSHJ010000002">
    <property type="protein sequence ID" value="KAI5433261.1"/>
    <property type="molecule type" value="Genomic_DNA"/>
</dbReference>
<evidence type="ECO:0000256" key="2">
    <source>
        <dbReference type="ARBA" id="ARBA00023002"/>
    </source>
</evidence>
<dbReference type="InterPro" id="IPR002937">
    <property type="entry name" value="Amino_oxidase"/>
</dbReference>
<dbReference type="InterPro" id="IPR050281">
    <property type="entry name" value="Flavin_monoamine_oxidase"/>
</dbReference>
<reference evidence="4 5" key="1">
    <citation type="journal article" date="2022" name="Nat. Genet.">
        <title>Improved pea reference genome and pan-genome highlight genomic features and evolutionary characteristics.</title>
        <authorList>
            <person name="Yang T."/>
            <person name="Liu R."/>
            <person name="Luo Y."/>
            <person name="Hu S."/>
            <person name="Wang D."/>
            <person name="Wang C."/>
            <person name="Pandey M.K."/>
            <person name="Ge S."/>
            <person name="Xu Q."/>
            <person name="Li N."/>
            <person name="Li G."/>
            <person name="Huang Y."/>
            <person name="Saxena R.K."/>
            <person name="Ji Y."/>
            <person name="Li M."/>
            <person name="Yan X."/>
            <person name="He Y."/>
            <person name="Liu Y."/>
            <person name="Wang X."/>
            <person name="Xiang C."/>
            <person name="Varshney R.K."/>
            <person name="Ding H."/>
            <person name="Gao S."/>
            <person name="Zong X."/>
        </authorList>
    </citation>
    <scope>NUCLEOTIDE SEQUENCE [LARGE SCALE GENOMIC DNA]</scope>
    <source>
        <strain evidence="4 5">cv. Zhongwan 6</strain>
    </source>
</reference>
<proteinExistence type="inferred from homology"/>
<dbReference type="Proteomes" id="UP001058974">
    <property type="component" value="Chromosome 2"/>
</dbReference>
<dbReference type="SUPFAM" id="SSF54373">
    <property type="entry name" value="FAD-linked reductases, C-terminal domain"/>
    <property type="match status" value="1"/>
</dbReference>
<comment type="caution">
    <text evidence="4">The sequence shown here is derived from an EMBL/GenBank/DDBJ whole genome shotgun (WGS) entry which is preliminary data.</text>
</comment>
<dbReference type="GO" id="GO:0046592">
    <property type="term" value="F:polyamine oxidase activity"/>
    <property type="evidence" value="ECO:0007669"/>
    <property type="project" value="TreeGrafter"/>
</dbReference>
<dbReference type="Gramene" id="Psat02G0051400-T2">
    <property type="protein sequence ID" value="KAI5433261.1"/>
    <property type="gene ID" value="KIW84_020514"/>
</dbReference>
<evidence type="ECO:0000256" key="1">
    <source>
        <dbReference type="ARBA" id="ARBA00005995"/>
    </source>
</evidence>
<dbReference type="SUPFAM" id="SSF51905">
    <property type="entry name" value="FAD/NAD(P)-binding domain"/>
    <property type="match status" value="1"/>
</dbReference>
<organism evidence="4 5">
    <name type="scientific">Pisum sativum</name>
    <name type="common">Garden pea</name>
    <name type="synonym">Lathyrus oleraceus</name>
    <dbReference type="NCBI Taxonomy" id="3888"/>
    <lineage>
        <taxon>Eukaryota</taxon>
        <taxon>Viridiplantae</taxon>
        <taxon>Streptophyta</taxon>
        <taxon>Embryophyta</taxon>
        <taxon>Tracheophyta</taxon>
        <taxon>Spermatophyta</taxon>
        <taxon>Magnoliopsida</taxon>
        <taxon>eudicotyledons</taxon>
        <taxon>Gunneridae</taxon>
        <taxon>Pentapetalae</taxon>
        <taxon>rosids</taxon>
        <taxon>fabids</taxon>
        <taxon>Fabales</taxon>
        <taxon>Fabaceae</taxon>
        <taxon>Papilionoideae</taxon>
        <taxon>50 kb inversion clade</taxon>
        <taxon>NPAAA clade</taxon>
        <taxon>Hologalegina</taxon>
        <taxon>IRL clade</taxon>
        <taxon>Fabeae</taxon>
        <taxon>Lathyrus</taxon>
    </lineage>
</organism>
<dbReference type="Gene3D" id="3.90.660.10">
    <property type="match status" value="1"/>
</dbReference>